<dbReference type="Gene3D" id="1.20.120.1810">
    <property type="match status" value="1"/>
</dbReference>
<reference evidence="2 3" key="1">
    <citation type="submission" date="2019-01" db="EMBL/GenBank/DDBJ databases">
        <title>Draft genome sequence of Dictyobacter sp. Uno17.</title>
        <authorList>
            <person name="Wang C.M."/>
            <person name="Zheng Y."/>
            <person name="Sakai Y."/>
            <person name="Abe K."/>
            <person name="Yokota A."/>
            <person name="Yabe S."/>
        </authorList>
    </citation>
    <scope>NUCLEOTIDE SEQUENCE [LARGE SCALE GENOMIC DNA]</scope>
    <source>
        <strain evidence="2 3">Uno17</strain>
    </source>
</reference>
<accession>A0A5A5TGA8</accession>
<evidence type="ECO:0000313" key="3">
    <source>
        <dbReference type="Proteomes" id="UP000322530"/>
    </source>
</evidence>
<dbReference type="EMBL" id="BIXY01000076">
    <property type="protein sequence ID" value="GCF10610.1"/>
    <property type="molecule type" value="Genomic_DNA"/>
</dbReference>
<comment type="caution">
    <text evidence="2">The sequence shown here is derived from an EMBL/GenBank/DDBJ whole genome shotgun (WGS) entry which is preliminary data.</text>
</comment>
<evidence type="ECO:0000256" key="1">
    <source>
        <dbReference type="SAM" id="MobiDB-lite"/>
    </source>
</evidence>
<feature type="region of interest" description="Disordered" evidence="1">
    <location>
        <begin position="104"/>
        <end position="123"/>
    </location>
</feature>
<dbReference type="RefSeq" id="WP_149403485.1">
    <property type="nucleotide sequence ID" value="NZ_BIXY01000076.1"/>
</dbReference>
<dbReference type="Proteomes" id="UP000322530">
    <property type="component" value="Unassembled WGS sequence"/>
</dbReference>
<dbReference type="InterPro" id="IPR013325">
    <property type="entry name" value="RNA_pol_sigma_r2"/>
</dbReference>
<evidence type="ECO:0000313" key="2">
    <source>
        <dbReference type="EMBL" id="GCF10610.1"/>
    </source>
</evidence>
<organism evidence="2 3">
    <name type="scientific">Dictyobacter arantiisoli</name>
    <dbReference type="NCBI Taxonomy" id="2014874"/>
    <lineage>
        <taxon>Bacteria</taxon>
        <taxon>Bacillati</taxon>
        <taxon>Chloroflexota</taxon>
        <taxon>Ktedonobacteria</taxon>
        <taxon>Ktedonobacterales</taxon>
        <taxon>Dictyobacteraceae</taxon>
        <taxon>Dictyobacter</taxon>
    </lineage>
</organism>
<dbReference type="SUPFAM" id="SSF88946">
    <property type="entry name" value="Sigma2 domain of RNA polymerase sigma factors"/>
    <property type="match status" value="1"/>
</dbReference>
<proteinExistence type="predicted"/>
<gene>
    <name evidence="2" type="ORF">KDI_41740</name>
</gene>
<dbReference type="GO" id="GO:0003700">
    <property type="term" value="F:DNA-binding transcription factor activity"/>
    <property type="evidence" value="ECO:0007669"/>
    <property type="project" value="InterPro"/>
</dbReference>
<keyword evidence="3" id="KW-1185">Reference proteome</keyword>
<sequence length="123" mass="13808">MKKRLSQTALYGEILTLEQQYTKDLGVVVPLTPDQEQCLLDRALKNDVQAKDEMIVSCLPYVKNIASSYARNYKITSPRIEYLELVQIGNLAIVEKFDDCLNSDQPSGLSNSPRGGEKKEISL</sequence>
<dbReference type="GO" id="GO:0006352">
    <property type="term" value="P:DNA-templated transcription initiation"/>
    <property type="evidence" value="ECO:0007669"/>
    <property type="project" value="InterPro"/>
</dbReference>
<feature type="compositionally biased region" description="Polar residues" evidence="1">
    <location>
        <begin position="104"/>
        <end position="113"/>
    </location>
</feature>
<protein>
    <submittedName>
        <fullName evidence="2">Uncharacterized protein</fullName>
    </submittedName>
</protein>
<dbReference type="AlphaFoldDB" id="A0A5A5TGA8"/>
<name>A0A5A5TGA8_9CHLR</name>